<proteinExistence type="predicted"/>
<evidence type="ECO:0000313" key="2">
    <source>
        <dbReference type="Proteomes" id="UP001062846"/>
    </source>
</evidence>
<reference evidence="1" key="1">
    <citation type="submission" date="2022-02" db="EMBL/GenBank/DDBJ databases">
        <title>Plant Genome Project.</title>
        <authorList>
            <person name="Zhang R.-G."/>
        </authorList>
    </citation>
    <scope>NUCLEOTIDE SEQUENCE</scope>
    <source>
        <strain evidence="1">AT1</strain>
    </source>
</reference>
<dbReference type="EMBL" id="CM046388">
    <property type="protein sequence ID" value="KAI8573041.1"/>
    <property type="molecule type" value="Genomic_DNA"/>
</dbReference>
<name>A0ACC0Q5D9_RHOML</name>
<dbReference type="Proteomes" id="UP001062846">
    <property type="component" value="Chromosome 1"/>
</dbReference>
<organism evidence="1 2">
    <name type="scientific">Rhododendron molle</name>
    <name type="common">Chinese azalea</name>
    <name type="synonym">Azalea mollis</name>
    <dbReference type="NCBI Taxonomy" id="49168"/>
    <lineage>
        <taxon>Eukaryota</taxon>
        <taxon>Viridiplantae</taxon>
        <taxon>Streptophyta</taxon>
        <taxon>Embryophyta</taxon>
        <taxon>Tracheophyta</taxon>
        <taxon>Spermatophyta</taxon>
        <taxon>Magnoliopsida</taxon>
        <taxon>eudicotyledons</taxon>
        <taxon>Gunneridae</taxon>
        <taxon>Pentapetalae</taxon>
        <taxon>asterids</taxon>
        <taxon>Ericales</taxon>
        <taxon>Ericaceae</taxon>
        <taxon>Ericoideae</taxon>
        <taxon>Rhodoreae</taxon>
        <taxon>Rhododendron</taxon>
    </lineage>
</organism>
<sequence length="52" mass="6372">MSNVQYSLRSIAMMQFQMRPQRQQYGREFNIFQQLCCTNKFSLFQHPHSKRT</sequence>
<accession>A0ACC0Q5D9</accession>
<protein>
    <submittedName>
        <fullName evidence="1">Uncharacterized protein</fullName>
    </submittedName>
</protein>
<evidence type="ECO:0000313" key="1">
    <source>
        <dbReference type="EMBL" id="KAI8573041.1"/>
    </source>
</evidence>
<gene>
    <name evidence="1" type="ORF">RHMOL_Rhmol01G0248000</name>
</gene>
<comment type="caution">
    <text evidence="1">The sequence shown here is derived from an EMBL/GenBank/DDBJ whole genome shotgun (WGS) entry which is preliminary data.</text>
</comment>
<keyword evidence="2" id="KW-1185">Reference proteome</keyword>